<evidence type="ECO:0000256" key="8">
    <source>
        <dbReference type="ARBA" id="ARBA00023159"/>
    </source>
</evidence>
<feature type="compositionally biased region" description="Polar residues" evidence="11">
    <location>
        <begin position="155"/>
        <end position="172"/>
    </location>
</feature>
<dbReference type="NCBIfam" id="TIGR01624">
    <property type="entry name" value="LRP1_Cterm"/>
    <property type="match status" value="1"/>
</dbReference>
<keyword evidence="10" id="KW-0927">Auxin signaling pathway</keyword>
<dbReference type="GO" id="GO:0005634">
    <property type="term" value="C:nucleus"/>
    <property type="evidence" value="ECO:0007669"/>
    <property type="project" value="UniProtKB-SubCell"/>
</dbReference>
<dbReference type="RefSeq" id="XP_015947078.1">
    <property type="nucleotide sequence ID" value="XM_016091592.3"/>
</dbReference>
<reference evidence="13" key="2">
    <citation type="submission" date="2025-08" db="UniProtKB">
        <authorList>
            <consortium name="RefSeq"/>
        </authorList>
    </citation>
    <scope>IDENTIFICATION</scope>
    <source>
        <tissue evidence="13">Whole plant</tissue>
    </source>
</reference>
<evidence type="ECO:0000256" key="1">
    <source>
        <dbReference type="ARBA" id="ARBA00004123"/>
    </source>
</evidence>
<keyword evidence="12" id="KW-1185">Reference proteome</keyword>
<protein>
    <submittedName>
        <fullName evidence="13">Protein LATERAL ROOT PRIMORDIUM 1</fullName>
    </submittedName>
</protein>
<dbReference type="PANTHER" id="PTHR31604">
    <property type="entry name" value="PROTEIN LATERAL ROOT PRIMORDIUM 1"/>
    <property type="match status" value="1"/>
</dbReference>
<comment type="similarity">
    <text evidence="2">Belongs to the SHI protein family.</text>
</comment>
<dbReference type="GO" id="GO:0045893">
    <property type="term" value="P:positive regulation of DNA-templated transcription"/>
    <property type="evidence" value="ECO:0007669"/>
    <property type="project" value="TreeGrafter"/>
</dbReference>
<evidence type="ECO:0000256" key="11">
    <source>
        <dbReference type="SAM" id="MobiDB-lite"/>
    </source>
</evidence>
<keyword evidence="8" id="KW-0010">Activator</keyword>
<keyword evidence="6" id="KW-0073">Auxin biosynthesis</keyword>
<evidence type="ECO:0000256" key="2">
    <source>
        <dbReference type="ARBA" id="ARBA00006911"/>
    </source>
</evidence>
<dbReference type="GO" id="GO:0003700">
    <property type="term" value="F:DNA-binding transcription factor activity"/>
    <property type="evidence" value="ECO:0007669"/>
    <property type="project" value="InterPro"/>
</dbReference>
<evidence type="ECO:0000256" key="10">
    <source>
        <dbReference type="ARBA" id="ARBA00023294"/>
    </source>
</evidence>
<evidence type="ECO:0000313" key="13">
    <source>
        <dbReference type="RefSeq" id="XP_015947078.1"/>
    </source>
</evidence>
<name>A0A6P4BSA6_ARADU</name>
<keyword evidence="9" id="KW-0539">Nucleus</keyword>
<evidence type="ECO:0000313" key="12">
    <source>
        <dbReference type="Proteomes" id="UP000515211"/>
    </source>
</evidence>
<keyword evidence="5" id="KW-0862">Zinc</keyword>
<dbReference type="InterPro" id="IPR006511">
    <property type="entry name" value="SHI_C"/>
</dbReference>
<evidence type="ECO:0000256" key="4">
    <source>
        <dbReference type="ARBA" id="ARBA00022723"/>
    </source>
</evidence>
<feature type="region of interest" description="Disordered" evidence="11">
    <location>
        <begin position="20"/>
        <end position="39"/>
    </location>
</feature>
<dbReference type="GO" id="GO:0046872">
    <property type="term" value="F:metal ion binding"/>
    <property type="evidence" value="ECO:0007669"/>
    <property type="project" value="UniProtKB-KW"/>
</dbReference>
<accession>A0A6P4BSA6</accession>
<dbReference type="KEGG" id="adu:107472019"/>
<dbReference type="GO" id="GO:0009734">
    <property type="term" value="P:auxin-activated signaling pathway"/>
    <property type="evidence" value="ECO:0007669"/>
    <property type="project" value="UniProtKB-KW"/>
</dbReference>
<evidence type="ECO:0000256" key="5">
    <source>
        <dbReference type="ARBA" id="ARBA00022833"/>
    </source>
</evidence>
<dbReference type="NCBIfam" id="TIGR01623">
    <property type="entry name" value="put_zinc_LRP1"/>
    <property type="match status" value="1"/>
</dbReference>
<keyword evidence="3" id="KW-0217">Developmental protein</keyword>
<organism evidence="12 13">
    <name type="scientific">Arachis duranensis</name>
    <name type="common">Wild peanut</name>
    <dbReference type="NCBI Taxonomy" id="130453"/>
    <lineage>
        <taxon>Eukaryota</taxon>
        <taxon>Viridiplantae</taxon>
        <taxon>Streptophyta</taxon>
        <taxon>Embryophyta</taxon>
        <taxon>Tracheophyta</taxon>
        <taxon>Spermatophyta</taxon>
        <taxon>Magnoliopsida</taxon>
        <taxon>eudicotyledons</taxon>
        <taxon>Gunneridae</taxon>
        <taxon>Pentapetalae</taxon>
        <taxon>rosids</taxon>
        <taxon>fabids</taxon>
        <taxon>Fabales</taxon>
        <taxon>Fabaceae</taxon>
        <taxon>Papilionoideae</taxon>
        <taxon>50 kb inversion clade</taxon>
        <taxon>dalbergioids sensu lato</taxon>
        <taxon>Dalbergieae</taxon>
        <taxon>Pterocarpus clade</taxon>
        <taxon>Arachis</taxon>
    </lineage>
</organism>
<dbReference type="GeneID" id="107472019"/>
<keyword evidence="7" id="KW-0238">DNA-binding</keyword>
<evidence type="ECO:0000256" key="6">
    <source>
        <dbReference type="ARBA" id="ARBA00023070"/>
    </source>
</evidence>
<evidence type="ECO:0000256" key="7">
    <source>
        <dbReference type="ARBA" id="ARBA00023125"/>
    </source>
</evidence>
<comment type="subcellular location">
    <subcellularLocation>
        <location evidence="1">Nucleus</location>
    </subcellularLocation>
</comment>
<dbReference type="PANTHER" id="PTHR31604:SF28">
    <property type="entry name" value="PROTEIN SHI RELATED SEQUENCE 6"/>
    <property type="match status" value="1"/>
</dbReference>
<feature type="region of interest" description="Disordered" evidence="11">
    <location>
        <begin position="146"/>
        <end position="172"/>
    </location>
</feature>
<dbReference type="GO" id="GO:0003677">
    <property type="term" value="F:DNA binding"/>
    <property type="evidence" value="ECO:0007669"/>
    <property type="project" value="UniProtKB-KW"/>
</dbReference>
<gene>
    <name evidence="13" type="primary">LOC107472019</name>
</gene>
<dbReference type="GO" id="GO:0009851">
    <property type="term" value="P:auxin biosynthetic process"/>
    <property type="evidence" value="ECO:0007669"/>
    <property type="project" value="UniProtKB-KW"/>
</dbReference>
<dbReference type="InterPro" id="IPR007818">
    <property type="entry name" value="SHI"/>
</dbReference>
<dbReference type="Pfam" id="PF05142">
    <property type="entry name" value="DUF702"/>
    <property type="match status" value="1"/>
</dbReference>
<proteinExistence type="inferred from homology"/>
<dbReference type="AlphaFoldDB" id="A0A6P4BSA6"/>
<reference evidence="12" key="1">
    <citation type="journal article" date="2016" name="Nat. Genet.">
        <title>The genome sequences of Arachis duranensis and Arachis ipaensis, the diploid ancestors of cultivated peanut.</title>
        <authorList>
            <person name="Bertioli D.J."/>
            <person name="Cannon S.B."/>
            <person name="Froenicke L."/>
            <person name="Huang G."/>
            <person name="Farmer A.D."/>
            <person name="Cannon E.K."/>
            <person name="Liu X."/>
            <person name="Gao D."/>
            <person name="Clevenger J."/>
            <person name="Dash S."/>
            <person name="Ren L."/>
            <person name="Moretzsohn M.C."/>
            <person name="Shirasawa K."/>
            <person name="Huang W."/>
            <person name="Vidigal B."/>
            <person name="Abernathy B."/>
            <person name="Chu Y."/>
            <person name="Niederhuth C.E."/>
            <person name="Umale P."/>
            <person name="Araujo A.C."/>
            <person name="Kozik A."/>
            <person name="Kim K.D."/>
            <person name="Burow M.D."/>
            <person name="Varshney R.K."/>
            <person name="Wang X."/>
            <person name="Zhang X."/>
            <person name="Barkley N."/>
            <person name="Guimaraes P.M."/>
            <person name="Isobe S."/>
            <person name="Guo B."/>
            <person name="Liao B."/>
            <person name="Stalker H.T."/>
            <person name="Schmitz R.J."/>
            <person name="Scheffler B.E."/>
            <person name="Leal-Bertioli S.C."/>
            <person name="Xun X."/>
            <person name="Jackson S.A."/>
            <person name="Michelmore R."/>
            <person name="Ozias-Akins P."/>
        </authorList>
    </citation>
    <scope>NUCLEOTIDE SEQUENCE [LARGE SCALE GENOMIC DNA]</scope>
    <source>
        <strain evidence="12">cv. V14167</strain>
    </source>
</reference>
<evidence type="ECO:0000256" key="9">
    <source>
        <dbReference type="ARBA" id="ARBA00023242"/>
    </source>
</evidence>
<dbReference type="OrthoDB" id="1913243at2759"/>
<keyword evidence="4" id="KW-0479">Metal-binding</keyword>
<dbReference type="InterPro" id="IPR006510">
    <property type="entry name" value="Znf_LRP1"/>
</dbReference>
<sequence length="287" mass="31309">MSMLGLTDLVFIAPNPSSLHHHRQQQLMSTENDNNNSNNNPLSVGFGIFPLLAATPCVQVVQNQSNEEAMEDSGKKKKKIDEDENGSEFRVCTDCGNRAKKDCVYRRCRSCCKGRGYDCTTHVRSTWVPALKRRERHVAVTGGVGGEAANKRTKNNNGCASGSATSHSYTSTNSDSCYSHQDARFKESLPGHVRAPAVFRCHRVSTVGNGENEFAYLATVHISGHVFRGFLYDHGVDPKNTIMPSYASELQLGNNCISNGKNKECSSSAIGVTTNEYDNLYSASAAS</sequence>
<evidence type="ECO:0000256" key="3">
    <source>
        <dbReference type="ARBA" id="ARBA00022473"/>
    </source>
</evidence>
<dbReference type="Proteomes" id="UP000515211">
    <property type="component" value="Chromosome 10"/>
</dbReference>